<feature type="region of interest" description="Disordered" evidence="1">
    <location>
        <begin position="1"/>
        <end position="27"/>
    </location>
</feature>
<feature type="compositionally biased region" description="Basic and acidic residues" evidence="1">
    <location>
        <begin position="1"/>
        <end position="12"/>
    </location>
</feature>
<organism evidence="3 4">
    <name type="scientific">Halochromatium glycolicum</name>
    <dbReference type="NCBI Taxonomy" id="85075"/>
    <lineage>
        <taxon>Bacteria</taxon>
        <taxon>Pseudomonadati</taxon>
        <taxon>Pseudomonadota</taxon>
        <taxon>Gammaproteobacteria</taxon>
        <taxon>Chromatiales</taxon>
        <taxon>Chromatiaceae</taxon>
        <taxon>Halochromatium</taxon>
    </lineage>
</organism>
<accession>A0AAJ0U7W3</accession>
<reference evidence="3" key="2">
    <citation type="journal article" date="2020" name="Microorganisms">
        <title>Osmotic Adaptation and Compatible Solute Biosynthesis of Phototrophic Bacteria as Revealed from Genome Analyses.</title>
        <authorList>
            <person name="Imhoff J.F."/>
            <person name="Rahn T."/>
            <person name="Kunzel S."/>
            <person name="Keller A."/>
            <person name="Neulinger S.C."/>
        </authorList>
    </citation>
    <scope>NUCLEOTIDE SEQUENCE</scope>
    <source>
        <strain evidence="3">DSM 11080</strain>
    </source>
</reference>
<reference evidence="3" key="1">
    <citation type="submission" date="2017-08" db="EMBL/GenBank/DDBJ databases">
        <authorList>
            <person name="Imhoff J.F."/>
            <person name="Rahn T."/>
            <person name="Kuenzel S."/>
            <person name="Neulinger S.C."/>
        </authorList>
    </citation>
    <scope>NUCLEOTIDE SEQUENCE</scope>
    <source>
        <strain evidence="3">DSM 11080</strain>
    </source>
</reference>
<sequence length="174" mass="19497">MTTKTPHERDSLEETGAPNAEAEENEPVASQFAMDRLSQAFETSARRWELIVYPTLFAFIILAAYGFYLVFSLAKDVHYLAISVDSNMTVLASNMQSISDNMGQISSNVRTMTVGVDSMARDVAVLEPMLSSIEAMDHSMRSMTFTTSTMRDDLGAMNRNLGRPMHFMNSFMPW</sequence>
<evidence type="ECO:0000256" key="2">
    <source>
        <dbReference type="SAM" id="Phobius"/>
    </source>
</evidence>
<dbReference type="RefSeq" id="WP_200347530.1">
    <property type="nucleotide sequence ID" value="NZ_NRSJ01000034.1"/>
</dbReference>
<feature type="transmembrane region" description="Helical" evidence="2">
    <location>
        <begin position="51"/>
        <end position="71"/>
    </location>
</feature>
<dbReference type="EMBL" id="NRSJ01000034">
    <property type="protein sequence ID" value="MBK1706107.1"/>
    <property type="molecule type" value="Genomic_DNA"/>
</dbReference>
<gene>
    <name evidence="3" type="ORF">CKO40_16515</name>
</gene>
<evidence type="ECO:0000313" key="3">
    <source>
        <dbReference type="EMBL" id="MBK1706107.1"/>
    </source>
</evidence>
<keyword evidence="4" id="KW-1185">Reference proteome</keyword>
<protein>
    <submittedName>
        <fullName evidence="3">Uncharacterized protein</fullName>
    </submittedName>
</protein>
<comment type="caution">
    <text evidence="3">The sequence shown here is derived from an EMBL/GenBank/DDBJ whole genome shotgun (WGS) entry which is preliminary data.</text>
</comment>
<evidence type="ECO:0000313" key="4">
    <source>
        <dbReference type="Proteomes" id="UP001296776"/>
    </source>
</evidence>
<keyword evidence="2" id="KW-1133">Transmembrane helix</keyword>
<evidence type="ECO:0000256" key="1">
    <source>
        <dbReference type="SAM" id="MobiDB-lite"/>
    </source>
</evidence>
<keyword evidence="2" id="KW-0472">Membrane</keyword>
<proteinExistence type="predicted"/>
<dbReference type="AlphaFoldDB" id="A0AAJ0U7W3"/>
<name>A0AAJ0U7W3_9GAMM</name>
<dbReference type="Proteomes" id="UP001296776">
    <property type="component" value="Unassembled WGS sequence"/>
</dbReference>
<keyword evidence="2" id="KW-0812">Transmembrane</keyword>